<dbReference type="FunFam" id="3.30.40.10:FF:000414">
    <property type="entry name" value="E3 ubiquitin protein ligase"/>
    <property type="match status" value="1"/>
</dbReference>
<evidence type="ECO:0000313" key="20">
    <source>
        <dbReference type="Proteomes" id="UP000001997"/>
    </source>
</evidence>
<feature type="coiled-coil region" evidence="16">
    <location>
        <begin position="14"/>
        <end position="69"/>
    </location>
</feature>
<dbReference type="FunCoup" id="A5DFX9">
    <property type="interactions" value="910"/>
</dbReference>
<organism evidence="19 20">
    <name type="scientific">Meyerozyma guilliermondii (strain ATCC 6260 / CBS 566 / DSM 6381 / JCM 1539 / NBRC 10279 / NRRL Y-324)</name>
    <name type="common">Yeast</name>
    <name type="synonym">Candida guilliermondii</name>
    <dbReference type="NCBI Taxonomy" id="294746"/>
    <lineage>
        <taxon>Eukaryota</taxon>
        <taxon>Fungi</taxon>
        <taxon>Dikarya</taxon>
        <taxon>Ascomycota</taxon>
        <taxon>Saccharomycotina</taxon>
        <taxon>Pichiomycetes</taxon>
        <taxon>Debaryomycetaceae</taxon>
        <taxon>Meyerozyma</taxon>
    </lineage>
</organism>
<keyword evidence="5 15" id="KW-0808">Transferase</keyword>
<evidence type="ECO:0000256" key="13">
    <source>
        <dbReference type="ARBA" id="ARBA00059679"/>
    </source>
</evidence>
<evidence type="ECO:0000256" key="11">
    <source>
        <dbReference type="ARBA" id="ARBA00023054"/>
    </source>
</evidence>
<evidence type="ECO:0000256" key="10">
    <source>
        <dbReference type="ARBA" id="ARBA00022853"/>
    </source>
</evidence>
<keyword evidence="7 14" id="KW-0863">Zinc-finger</keyword>
<dbReference type="OrthoDB" id="654191at2759"/>
<evidence type="ECO:0000256" key="4">
    <source>
        <dbReference type="ARBA" id="ARBA00005555"/>
    </source>
</evidence>
<dbReference type="EMBL" id="CH408156">
    <property type="protein sequence ID" value="EDK38082.2"/>
    <property type="molecule type" value="Genomic_DNA"/>
</dbReference>
<dbReference type="OMA" id="ERHRACR"/>
<dbReference type="CDD" id="cd16499">
    <property type="entry name" value="RING-HC_Bre1-like"/>
    <property type="match status" value="1"/>
</dbReference>
<evidence type="ECO:0000256" key="9">
    <source>
        <dbReference type="ARBA" id="ARBA00022833"/>
    </source>
</evidence>
<sequence length="649" mass="73700">MSFILRRRPSGRQMRAYKTKCNALMADMDRLQRQYHDSETKVNILDAWYEQIINQLDFAAEKSEDLNETLLIKSTNQKPDLLDGVLAKRREHLLRILEPALKNTASSPDHQDLVSKLESLNNDLTSARVENETLTKSKLELSAKVDELEQSLLSVHKQKEREDSKTLNRVNGMAVAKKEKEEEVPETTSKTEEAHIDSEELERLSSELQQVTSHNNSLEEQLKDVSSKYAALVQENAQLQLRLNNLSDRDLVNSSSFQELSLHNKQLQEKIAGLQKVNDKTVARLNELEAIHEDAKAFANKELTEENEALKSQLSKCENDLVRIRTTRDELLSKNSILKSEVNDKDTNEALKQMNSVLEQRVKKLESAHADDAAELSNADKLAESSKDELLKRIAVLTTELKEIEVAFQQTREISLKKLNSAVDQEGLLRKLSVEKTKADQKYFASMRVNDSLTAENKILKAQISKSQEVISKFGEMERSFANKFEILKKANDDFKAIKETSIQETSKLQDLVKALNQKKSMVEKEIKNLKDIISKQAKDNAELVSELQTAKDNSAKMESNLKTTESLLQKYKTNNTSSILQEDERQLEALRSIAKCSLCSKNWKDTAITVCGHVFCHSCTQERLAARLRRCPSCNKGFSANDLLSVHL</sequence>
<dbReference type="InterPro" id="IPR013083">
    <property type="entry name" value="Znf_RING/FYVE/PHD"/>
</dbReference>
<dbReference type="InterPro" id="IPR013956">
    <property type="entry name" value="E3_ubiquit_lig_Bre1"/>
</dbReference>
<evidence type="ECO:0000256" key="1">
    <source>
        <dbReference type="ARBA" id="ARBA00000900"/>
    </source>
</evidence>
<evidence type="ECO:0000256" key="17">
    <source>
        <dbReference type="SAM" id="MobiDB-lite"/>
    </source>
</evidence>
<evidence type="ECO:0000256" key="15">
    <source>
        <dbReference type="RuleBase" id="RU365038"/>
    </source>
</evidence>
<proteinExistence type="inferred from homology"/>
<dbReference type="GO" id="GO:0006325">
    <property type="term" value="P:chromatin organization"/>
    <property type="evidence" value="ECO:0007669"/>
    <property type="project" value="UniProtKB-KW"/>
</dbReference>
<evidence type="ECO:0000256" key="7">
    <source>
        <dbReference type="ARBA" id="ARBA00022771"/>
    </source>
</evidence>
<feature type="compositionally biased region" description="Basic and acidic residues" evidence="17">
    <location>
        <begin position="189"/>
        <end position="198"/>
    </location>
</feature>
<dbReference type="GO" id="GO:0008270">
    <property type="term" value="F:zinc ion binding"/>
    <property type="evidence" value="ECO:0007669"/>
    <property type="project" value="UniProtKB-KW"/>
</dbReference>
<comment type="pathway">
    <text evidence="3 15">Protein modification; protein ubiquitination.</text>
</comment>
<keyword evidence="11 15" id="KW-0175">Coiled coil</keyword>
<dbReference type="PANTHER" id="PTHR23163">
    <property type="entry name" value="RING FINGER PROTEIN-RELATED"/>
    <property type="match status" value="1"/>
</dbReference>
<comment type="catalytic activity">
    <reaction evidence="1 15">
        <text>S-ubiquitinyl-[E2 ubiquitin-conjugating enzyme]-L-cysteine + [acceptor protein]-L-lysine = [E2 ubiquitin-conjugating enzyme]-L-cysteine + N(6)-ubiquitinyl-[acceptor protein]-L-lysine.</text>
        <dbReference type="EC" id="2.3.2.27"/>
    </reaction>
</comment>
<dbReference type="GO" id="GO:0061630">
    <property type="term" value="F:ubiquitin protein ligase activity"/>
    <property type="evidence" value="ECO:0007669"/>
    <property type="project" value="UniProtKB-EC"/>
</dbReference>
<dbReference type="Pfam" id="PF13923">
    <property type="entry name" value="zf-C3HC4_2"/>
    <property type="match status" value="1"/>
</dbReference>
<reference evidence="19" key="2">
    <citation type="journal article" date="2009" name="Nature">
        <title>Evolution of pathogenicity and sexual reproduction in eight Candida genomes.</title>
        <authorList>
            <person name="Butler G."/>
            <person name="Rasmussen M.D."/>
            <person name="Lin M.F."/>
            <person name="Santos M.A."/>
            <person name="Sakthikumar S."/>
            <person name="Munro C.A."/>
            <person name="Rheinbay E."/>
            <person name="Grabherr M."/>
            <person name="Forche A."/>
            <person name="Reedy J.L."/>
            <person name="Agrafioti I."/>
            <person name="Arnaud M.B."/>
            <person name="Bates S."/>
            <person name="Brown A.J."/>
            <person name="Brunke S."/>
            <person name="Costanzo M.C."/>
            <person name="Fitzpatrick D.A."/>
            <person name="de Groot P.W."/>
            <person name="Harris D."/>
            <person name="Hoyer L.L."/>
            <person name="Hube B."/>
            <person name="Klis F.M."/>
            <person name="Kodira C."/>
            <person name="Lennard N."/>
            <person name="Logue M.E."/>
            <person name="Martin R."/>
            <person name="Neiman A.M."/>
            <person name="Nikolaou E."/>
            <person name="Quail M.A."/>
            <person name="Quinn J."/>
            <person name="Santos M.C."/>
            <person name="Schmitzberger F.F."/>
            <person name="Sherlock G."/>
            <person name="Shah P."/>
            <person name="Silverstein K.A."/>
            <person name="Skrzypek M.S."/>
            <person name="Soll D."/>
            <person name="Staggs R."/>
            <person name="Stansfield I."/>
            <person name="Stumpf M.P."/>
            <person name="Sudbery P.E."/>
            <person name="Srikantha T."/>
            <person name="Zeng Q."/>
            <person name="Berman J."/>
            <person name="Berriman M."/>
            <person name="Heitman J."/>
            <person name="Gow N.A."/>
            <person name="Lorenz M.C."/>
            <person name="Birren B.W."/>
            <person name="Kellis M."/>
            <person name="Cuomo C.A."/>
        </authorList>
    </citation>
    <scope>NUCLEOTIDE SEQUENCE [LARGE SCALE GENOMIC DNA]</scope>
    <source>
        <strain evidence="19">ATCC 6260</strain>
    </source>
</reference>
<keyword evidence="8 15" id="KW-0833">Ubl conjugation pathway</keyword>
<dbReference type="HOGENOM" id="CLU_019713_1_0_1"/>
<dbReference type="PROSITE" id="PS50089">
    <property type="entry name" value="ZF_RING_2"/>
    <property type="match status" value="1"/>
</dbReference>
<name>A5DFX9_PICGU</name>
<dbReference type="UniPathway" id="UPA00143"/>
<dbReference type="STRING" id="294746.A5DFX9"/>
<comment type="subcellular location">
    <subcellularLocation>
        <location evidence="2 15">Nucleus</location>
    </subcellularLocation>
</comment>
<feature type="coiled-coil region" evidence="16">
    <location>
        <begin position="110"/>
        <end position="151"/>
    </location>
</feature>
<dbReference type="AlphaFoldDB" id="A5DFX9"/>
<comment type="function">
    <text evidence="13">E3 ubiquitin-protein ligase that mediates monoubiquitination of histone H2B to form H2BK123ub1. H2BK123ub1 gives a specific tag for epigenetic transcriptional activation and is also a prerequisite for H3K4me and H3K79me formation.</text>
</comment>
<evidence type="ECO:0000256" key="14">
    <source>
        <dbReference type="PROSITE-ProRule" id="PRU00175"/>
    </source>
</evidence>
<evidence type="ECO:0000256" key="8">
    <source>
        <dbReference type="ARBA" id="ARBA00022786"/>
    </source>
</evidence>
<dbReference type="GO" id="GO:0033503">
    <property type="term" value="C:HULC complex"/>
    <property type="evidence" value="ECO:0007669"/>
    <property type="project" value="TreeGrafter"/>
</dbReference>
<feature type="domain" description="RING-type" evidence="18">
    <location>
        <begin position="597"/>
        <end position="636"/>
    </location>
</feature>
<evidence type="ECO:0000256" key="5">
    <source>
        <dbReference type="ARBA" id="ARBA00022679"/>
    </source>
</evidence>
<dbReference type="Gene3D" id="3.30.40.10">
    <property type="entry name" value="Zinc/RING finger domain, C3HC4 (zinc finger)"/>
    <property type="match status" value="1"/>
</dbReference>
<evidence type="ECO:0000256" key="6">
    <source>
        <dbReference type="ARBA" id="ARBA00022723"/>
    </source>
</evidence>
<dbReference type="SUPFAM" id="SSF57850">
    <property type="entry name" value="RING/U-box"/>
    <property type="match status" value="1"/>
</dbReference>
<dbReference type="InParanoid" id="A5DFX9"/>
<keyword evidence="20" id="KW-1185">Reference proteome</keyword>
<reference evidence="19" key="1">
    <citation type="submission" date="2005-03" db="EMBL/GenBank/DDBJ databases">
        <authorList>
            <person name="Giovannoni S.J."/>
            <person name="Cho J.-C."/>
            <person name="Ferriera S."/>
            <person name="Johnson J."/>
            <person name="Kravitz S."/>
            <person name="Halpern A."/>
            <person name="Remington K."/>
            <person name="Beeson K."/>
            <person name="Tran B."/>
            <person name="Rogers Y.-H."/>
            <person name="Friedman R."/>
            <person name="Venter J.C."/>
        </authorList>
    </citation>
    <scope>NUCLEOTIDE SEQUENCE</scope>
    <source>
        <strain evidence="19">ATCC 6260</strain>
    </source>
</reference>
<evidence type="ECO:0000313" key="19">
    <source>
        <dbReference type="EMBL" id="EDK38082.2"/>
    </source>
</evidence>
<keyword evidence="10 15" id="KW-0156">Chromatin regulator</keyword>
<evidence type="ECO:0000256" key="16">
    <source>
        <dbReference type="SAM" id="Coils"/>
    </source>
</evidence>
<dbReference type="Proteomes" id="UP000001997">
    <property type="component" value="Unassembled WGS sequence"/>
</dbReference>
<evidence type="ECO:0000259" key="18">
    <source>
        <dbReference type="PROSITE" id="PS50089"/>
    </source>
</evidence>
<feature type="coiled-coil region" evidence="16">
    <location>
        <begin position="513"/>
        <end position="575"/>
    </location>
</feature>
<evidence type="ECO:0000256" key="12">
    <source>
        <dbReference type="ARBA" id="ARBA00023242"/>
    </source>
</evidence>
<dbReference type="GO" id="GO:0006950">
    <property type="term" value="P:response to stress"/>
    <property type="evidence" value="ECO:0007669"/>
    <property type="project" value="UniProtKB-ARBA"/>
</dbReference>
<dbReference type="KEGG" id="pgu:PGUG_02180"/>
<dbReference type="PANTHER" id="PTHR23163:SF0">
    <property type="entry name" value="E3 UBIQUITIN-PROTEIN LIGASE BRE1"/>
    <property type="match status" value="1"/>
</dbReference>
<feature type="region of interest" description="Disordered" evidence="17">
    <location>
        <begin position="174"/>
        <end position="198"/>
    </location>
</feature>
<evidence type="ECO:0000256" key="2">
    <source>
        <dbReference type="ARBA" id="ARBA00004123"/>
    </source>
</evidence>
<dbReference type="GO" id="GO:0005634">
    <property type="term" value="C:nucleus"/>
    <property type="evidence" value="ECO:0007669"/>
    <property type="project" value="UniProtKB-SubCell"/>
</dbReference>
<dbReference type="RefSeq" id="XP_001486509.2">
    <property type="nucleotide sequence ID" value="XM_001486459.1"/>
</dbReference>
<feature type="coiled-coil region" evidence="16">
    <location>
        <begin position="201"/>
        <end position="407"/>
    </location>
</feature>
<dbReference type="VEuPathDB" id="FungiDB:PGUG_02180"/>
<keyword evidence="12 15" id="KW-0539">Nucleus</keyword>
<dbReference type="Pfam" id="PF08647">
    <property type="entry name" value="BRE1"/>
    <property type="match status" value="1"/>
</dbReference>
<dbReference type="EC" id="2.3.2.27" evidence="15"/>
<dbReference type="SMART" id="SM00184">
    <property type="entry name" value="RING"/>
    <property type="match status" value="1"/>
</dbReference>
<gene>
    <name evidence="19" type="ORF">PGUG_02180</name>
</gene>
<dbReference type="InterPro" id="IPR058643">
    <property type="entry name" value="BRE1-like_CC"/>
</dbReference>
<evidence type="ECO:0000256" key="3">
    <source>
        <dbReference type="ARBA" id="ARBA00004906"/>
    </source>
</evidence>
<dbReference type="InterPro" id="IPR001841">
    <property type="entry name" value="Znf_RING"/>
</dbReference>
<accession>A5DFX9</accession>
<dbReference type="GO" id="GO:0016567">
    <property type="term" value="P:protein ubiquitination"/>
    <property type="evidence" value="ECO:0007669"/>
    <property type="project" value="UniProtKB-UniRule"/>
</dbReference>
<protein>
    <recommendedName>
        <fullName evidence="15">E3 ubiquitin protein ligase</fullName>
        <ecNumber evidence="15">2.3.2.27</ecNumber>
    </recommendedName>
</protein>
<dbReference type="Pfam" id="PF26095">
    <property type="entry name" value="CC_Bre1"/>
    <property type="match status" value="1"/>
</dbReference>
<dbReference type="GeneID" id="5127836"/>
<dbReference type="eggNOG" id="KOG0978">
    <property type="taxonomic scope" value="Eukaryota"/>
</dbReference>
<keyword evidence="6 15" id="KW-0479">Metal-binding</keyword>
<keyword evidence="9 15" id="KW-0862">Zinc</keyword>
<comment type="similarity">
    <text evidence="4 15">Belongs to the BRE1 family.</text>
</comment>